<sequence>MYVVPPPNGPDQAADGDAPRVYEVWKGNNVFFLQGRFIFGPDVRSLFLTMFLIVAPVAIFCVFVARHLMDEFSHHLGISIMVVAVVFTIYLEKSLFWSALSLNKDLTLLLLTSGRDPGIIPPNKHPPEPEGYDGSMDSGATQTPQLRIPRMKDVIVNGVTVKIKYCDTCMLYRPPRCSHCSICNNCVERFDHHCPWVGQCIGLTTYENFRYRYDHRANPYNKGIVQNFKEIFFTRIPPSKNKFRARVPRELGLQSQAAGGRLMSPNLGKAIGDIEVGRKATAWVEPRAAADIADLEGLPGMSDEKDSGFSEESLDLSREGLPLEGALGEQAPPQTRRLGGAWQSGSPEMADERSGAGPRGRGAE</sequence>
<evidence type="ECO:0000256" key="2">
    <source>
        <dbReference type="ARBA" id="ARBA00008574"/>
    </source>
</evidence>
<keyword evidence="5 11" id="KW-1133">Transmembrane helix</keyword>
<feature type="transmembrane region" description="Helical" evidence="11">
    <location>
        <begin position="72"/>
        <end position="91"/>
    </location>
</feature>
<accession>A0A199W9Z9</accession>
<name>A0A199W9Z9_ANACO</name>
<dbReference type="GO" id="GO:0006612">
    <property type="term" value="P:protein targeting to membrane"/>
    <property type="evidence" value="ECO:0007669"/>
    <property type="project" value="TreeGrafter"/>
</dbReference>
<dbReference type="GO" id="GO:0019706">
    <property type="term" value="F:protein-cysteine S-palmitoyltransferase activity"/>
    <property type="evidence" value="ECO:0007669"/>
    <property type="project" value="UniProtKB-EC"/>
</dbReference>
<dbReference type="EMBL" id="LSRQ01000011">
    <property type="protein sequence ID" value="OAY86056.1"/>
    <property type="molecule type" value="Genomic_DNA"/>
</dbReference>
<evidence type="ECO:0000256" key="1">
    <source>
        <dbReference type="ARBA" id="ARBA00004127"/>
    </source>
</evidence>
<dbReference type="InterPro" id="IPR039859">
    <property type="entry name" value="PFA4/ZDH16/20/ERF2-like"/>
</dbReference>
<dbReference type="GO" id="GO:0005783">
    <property type="term" value="C:endoplasmic reticulum"/>
    <property type="evidence" value="ECO:0007669"/>
    <property type="project" value="TreeGrafter"/>
</dbReference>
<evidence type="ECO:0000256" key="8">
    <source>
        <dbReference type="ARBA" id="ARBA00023288"/>
    </source>
</evidence>
<dbReference type="AlphaFoldDB" id="A0A199W9Z9"/>
<evidence type="ECO:0000259" key="13">
    <source>
        <dbReference type="Pfam" id="PF01529"/>
    </source>
</evidence>
<dbReference type="PANTHER" id="PTHR22883">
    <property type="entry name" value="ZINC FINGER DHHC DOMAIN CONTAINING PROTEIN"/>
    <property type="match status" value="1"/>
</dbReference>
<comment type="similarity">
    <text evidence="2 11">Belongs to the DHHC palmitoyltransferase family.</text>
</comment>
<dbReference type="Proteomes" id="UP000092600">
    <property type="component" value="Unassembled WGS sequence"/>
</dbReference>
<evidence type="ECO:0000256" key="3">
    <source>
        <dbReference type="ARBA" id="ARBA00022679"/>
    </source>
</evidence>
<dbReference type="PANTHER" id="PTHR22883:SF43">
    <property type="entry name" value="PALMITOYLTRANSFERASE APP"/>
    <property type="match status" value="1"/>
</dbReference>
<evidence type="ECO:0000256" key="4">
    <source>
        <dbReference type="ARBA" id="ARBA00022692"/>
    </source>
</evidence>
<reference evidence="14 15" key="1">
    <citation type="journal article" date="2016" name="DNA Res.">
        <title>The draft genome of MD-2 pineapple using hybrid error correction of long reads.</title>
        <authorList>
            <person name="Redwan R.M."/>
            <person name="Saidin A."/>
            <person name="Kumar S.V."/>
        </authorList>
    </citation>
    <scope>NUCLEOTIDE SEQUENCE [LARGE SCALE GENOMIC DNA]</scope>
    <source>
        <strain evidence="15">cv. MD2</strain>
        <tissue evidence="14">Leaf</tissue>
    </source>
</reference>
<comment type="catalytic activity">
    <reaction evidence="10 11">
        <text>L-cysteinyl-[protein] + hexadecanoyl-CoA = S-hexadecanoyl-L-cysteinyl-[protein] + CoA</text>
        <dbReference type="Rhea" id="RHEA:36683"/>
        <dbReference type="Rhea" id="RHEA-COMP:10131"/>
        <dbReference type="Rhea" id="RHEA-COMP:11032"/>
        <dbReference type="ChEBI" id="CHEBI:29950"/>
        <dbReference type="ChEBI" id="CHEBI:57287"/>
        <dbReference type="ChEBI" id="CHEBI:57379"/>
        <dbReference type="ChEBI" id="CHEBI:74151"/>
        <dbReference type="EC" id="2.3.1.225"/>
    </reaction>
</comment>
<keyword evidence="3 11" id="KW-0808">Transferase</keyword>
<evidence type="ECO:0000256" key="11">
    <source>
        <dbReference type="RuleBase" id="RU079119"/>
    </source>
</evidence>
<evidence type="ECO:0000256" key="6">
    <source>
        <dbReference type="ARBA" id="ARBA00023136"/>
    </source>
</evidence>
<comment type="domain">
    <text evidence="11">The DHHC domain is required for palmitoyltransferase activity.</text>
</comment>
<evidence type="ECO:0000256" key="10">
    <source>
        <dbReference type="ARBA" id="ARBA00048048"/>
    </source>
</evidence>
<protein>
    <recommendedName>
        <fullName evidence="11">S-acyltransferase</fullName>
        <ecNumber evidence="11">2.3.1.225</ecNumber>
    </recommendedName>
    <alternativeName>
        <fullName evidence="11">Palmitoyltransferase</fullName>
    </alternativeName>
</protein>
<keyword evidence="8" id="KW-0449">Lipoprotein</keyword>
<feature type="region of interest" description="Disordered" evidence="12">
    <location>
        <begin position="297"/>
        <end position="364"/>
    </location>
</feature>
<feature type="transmembrane region" description="Helical" evidence="11">
    <location>
        <begin position="46"/>
        <end position="66"/>
    </location>
</feature>
<keyword evidence="6 11" id="KW-0472">Membrane</keyword>
<keyword evidence="9 11" id="KW-0012">Acyltransferase</keyword>
<organism evidence="14 15">
    <name type="scientific">Ananas comosus</name>
    <name type="common">Pineapple</name>
    <name type="synonym">Ananas ananas</name>
    <dbReference type="NCBI Taxonomy" id="4615"/>
    <lineage>
        <taxon>Eukaryota</taxon>
        <taxon>Viridiplantae</taxon>
        <taxon>Streptophyta</taxon>
        <taxon>Embryophyta</taxon>
        <taxon>Tracheophyta</taxon>
        <taxon>Spermatophyta</taxon>
        <taxon>Magnoliopsida</taxon>
        <taxon>Liliopsida</taxon>
        <taxon>Poales</taxon>
        <taxon>Bromeliaceae</taxon>
        <taxon>Bromelioideae</taxon>
        <taxon>Ananas</taxon>
    </lineage>
</organism>
<evidence type="ECO:0000256" key="5">
    <source>
        <dbReference type="ARBA" id="ARBA00022989"/>
    </source>
</evidence>
<evidence type="ECO:0000256" key="9">
    <source>
        <dbReference type="ARBA" id="ARBA00023315"/>
    </source>
</evidence>
<evidence type="ECO:0000313" key="14">
    <source>
        <dbReference type="EMBL" id="OAY86056.1"/>
    </source>
</evidence>
<comment type="caution">
    <text evidence="14">The sequence shown here is derived from an EMBL/GenBank/DDBJ whole genome shotgun (WGS) entry which is preliminary data.</text>
</comment>
<feature type="region of interest" description="Disordered" evidence="12">
    <location>
        <begin position="120"/>
        <end position="139"/>
    </location>
</feature>
<gene>
    <name evidence="14" type="ORF">ACMD2_05482</name>
</gene>
<dbReference type="EC" id="2.3.1.225" evidence="11"/>
<evidence type="ECO:0000256" key="7">
    <source>
        <dbReference type="ARBA" id="ARBA00023139"/>
    </source>
</evidence>
<dbReference type="InterPro" id="IPR001594">
    <property type="entry name" value="Palmitoyltrfase_DHHC"/>
</dbReference>
<proteinExistence type="inferred from homology"/>
<dbReference type="PROSITE" id="PS50216">
    <property type="entry name" value="DHHC"/>
    <property type="match status" value="1"/>
</dbReference>
<comment type="subcellular location">
    <subcellularLocation>
        <location evidence="1">Endomembrane system</location>
        <topology evidence="1">Multi-pass membrane protein</topology>
    </subcellularLocation>
</comment>
<dbReference type="GO" id="GO:0005794">
    <property type="term" value="C:Golgi apparatus"/>
    <property type="evidence" value="ECO:0007669"/>
    <property type="project" value="TreeGrafter"/>
</dbReference>
<keyword evidence="4 11" id="KW-0812">Transmembrane</keyword>
<evidence type="ECO:0000256" key="12">
    <source>
        <dbReference type="SAM" id="MobiDB-lite"/>
    </source>
</evidence>
<dbReference type="Pfam" id="PF01529">
    <property type="entry name" value="DHHC"/>
    <property type="match status" value="1"/>
</dbReference>
<keyword evidence="7" id="KW-0564">Palmitate</keyword>
<evidence type="ECO:0000313" key="15">
    <source>
        <dbReference type="Proteomes" id="UP000092600"/>
    </source>
</evidence>
<feature type="domain" description="Palmitoyltransferase DHHC" evidence="13">
    <location>
        <begin position="163"/>
        <end position="209"/>
    </location>
</feature>